<sequence>MAFDARQVWWPPARNLYNAFEKLQEDPSTLSAPDLQSLLDEASAALRRGLLFFSKQEFAAKQAVQTQAAFGLGTKKLPLDEALRSPAVSLANQLGINEAQSYVLLRRWAQEQGVEPKDVQHAHDWSQQVAIYYCAERSRFLCCIEAILAPGESSTACGEVLEATRQRLLKDGIVDNLIHALLAGLQAMSGKCPLPDSPAASAAILLAANLHEQAAVELTALLNLLIRIFFWNVDTWTPARLKLVGRAFQTDLFALPEDILVKSSDGPVQIDCLGVILLLGAGSLDVLLELMTREASFTAEVHLLGDPAVCQRVDEELQSWWPSANSSTGPLFLAFAAALSLSASLQGGSSGREEGPDFKGHAQKATQLGVLETIAAMASQAGQQDVSHDMRYTYSQTLLGLVSSTICAFGLTPSSLGSGDLSILVGILSCLFQGQQSLCDEFWEDHTTVCLPIWRFLDDCRDLAPAIMFPLLQLLSALATGQQAAFQAYQYLLELPGITSLHRRDDPSIQLQADAAAIATARLQLTNMPGVTLPQGIQGQVQGLPLSLASHESGSPAVEVLIRWHGPGLTHLGPTLVLAHAFQSLRYLQQAGPAEVVSDRMRDAESALSLLATLLRADPGLGLEMAQMPISGGSATDLPSMLAAALNLLGGLSKPPVHLIGTCLEIAAALARCIPGRIVTEMALTDLLQPGQGAMLPPGMLLEHGPLSMAFGQGVPGLQRLTSNFEERVGTFPVTLAFLHLTSTLLDGGLSGDTLQSWVGFVLRQIMGRQRHWQYLQRCERWEIAAAGLRVLHSCLCLPSGAAGLMRALAAELQVAGTPETSLLPALPPPAGSLNQVRMQRHVAESDFMEKLAAEWLQLLPNLLPAAADPSAGPALVYALFQARPGSAEAPVEVLLSYISYPYFSKDLQLEKLHTVAALAQAVACHPQLLRRPFISLFPVPPDGAKTGLDAASRAALLAPFALSVACESPKQLGAAVQVLHTAVTLHPSLAEALLLPTSLTDCGNSDSNKENQQREQSEPGQREGKKRANGKGPAAAAPPSASPSPSPSQNGCLDALWVLLQNNTDLMKESPATACHTLAALLSLWQAGPLTDRAVHLLMSQPGFWQAISDCFKAVQPGTSARAAGSTADRESEAWQLRTEAAALQLLVVQVHACTLPGANEAGPGWGAVDVVRRWMSQSSQVNPAGLLEHYISGHQQTGSALAGIHRASQAAALELIASVLPDKTLGKSLMAGPTLLADFRRRVQPIARSSRTDLASLREEAEDALHGWDIHRTGAVRHRLLQSVIDAGIPQLLLDAAQPPPIRALEHDMPSALNSSRPPAACSPEAFEQQIGSLLLPQLQLTSQMKERLGDLNSTLACSQARQACTTSFRCLISVMASESVPARERSLVDAQTAAGLLHGCLEALASGEGMSCAGLDPQRVHFGSSCYGWLASSLQATLETSRIAVCSWDSRDLQLPEADRASSSGPQMGSGISSTLASTTRWLQSRAGLAVIEPAAAKTLEDITSNMLLLSLRGLQALRTKPTTEVDLIQSQLEQQLPLVCRLCNDQAVPEHQLASLMSILALVAEQPRHLSSSWLPAIMGCLDIERQLQSAIAYATAKQGGAQKRSQVVTAILSFLTAAAQHKQIATMLVEHSVLEFTTALADWLLSSQGAGLGAVDNVSDNVSGQIDSSDNRVGHVQAGLVDTAGAYTPSTGRSIAHQHWCSLLGLQGQASNHSQHDSSLMLPAVPGTLLRTLVGNSQVQEGSMTMLVAAEPRIALAVQPPAGSPSQPLTLAGLQEADRALYLLTALAPLAGQWLLTLPTSISDLRTAAARFITFAALPSTSPATHLSCPPCSPAEKKLENQSASLPLLEGWFQSCAEGTKPPRERAASSARQRSWSPLASGSFGARGLSHSPTPTSPNPRLLHGASGSPARESSVLGDSPTHFRSRSREARSPRGGSQRLTFSEPQQPTEFSACLAESLYGCAAQALLFLAATSPSMSATEAAQGLGPQWPCPSALHGLQVQCTQLQPSVVHEVREGSTRAARLCKTLHLVASACEALLDAMHVPQAADFQQELQTSMKALDVATRHPARHQ</sequence>
<dbReference type="GO" id="GO:0006405">
    <property type="term" value="P:RNA export from nucleus"/>
    <property type="evidence" value="ECO:0007669"/>
    <property type="project" value="TreeGrafter"/>
</dbReference>
<organism evidence="2 3">
    <name type="scientific">Apatococcus lobatus</name>
    <dbReference type="NCBI Taxonomy" id="904363"/>
    <lineage>
        <taxon>Eukaryota</taxon>
        <taxon>Viridiplantae</taxon>
        <taxon>Chlorophyta</taxon>
        <taxon>core chlorophytes</taxon>
        <taxon>Trebouxiophyceae</taxon>
        <taxon>Chlorellales</taxon>
        <taxon>Chlorellaceae</taxon>
        <taxon>Apatococcus</taxon>
    </lineage>
</organism>
<dbReference type="PANTHER" id="PTHR31431">
    <property type="entry name" value="NUCLEOPORIN NUP188 HOMOLOG"/>
    <property type="match status" value="1"/>
</dbReference>
<evidence type="ECO:0000256" key="1">
    <source>
        <dbReference type="SAM" id="MobiDB-lite"/>
    </source>
</evidence>
<dbReference type="PANTHER" id="PTHR31431:SF1">
    <property type="entry name" value="NUCLEOPORIN NUP188"/>
    <property type="match status" value="1"/>
</dbReference>
<dbReference type="GO" id="GO:0006606">
    <property type="term" value="P:protein import into nucleus"/>
    <property type="evidence" value="ECO:0007669"/>
    <property type="project" value="TreeGrafter"/>
</dbReference>
<evidence type="ECO:0000313" key="3">
    <source>
        <dbReference type="Proteomes" id="UP001438707"/>
    </source>
</evidence>
<dbReference type="EMBL" id="JALJOS010000002">
    <property type="protein sequence ID" value="KAK9842703.1"/>
    <property type="molecule type" value="Genomic_DNA"/>
</dbReference>
<feature type="compositionally biased region" description="Low complexity" evidence="1">
    <location>
        <begin position="1873"/>
        <end position="1883"/>
    </location>
</feature>
<evidence type="ECO:0000313" key="2">
    <source>
        <dbReference type="EMBL" id="KAK9842703.1"/>
    </source>
</evidence>
<feature type="region of interest" description="Disordered" evidence="1">
    <location>
        <begin position="1864"/>
        <end position="1951"/>
    </location>
</feature>
<accession>A0AAW1SBD4</accession>
<dbReference type="GO" id="GO:0044611">
    <property type="term" value="C:nuclear pore inner ring"/>
    <property type="evidence" value="ECO:0007669"/>
    <property type="project" value="TreeGrafter"/>
</dbReference>
<reference evidence="2 3" key="1">
    <citation type="journal article" date="2024" name="Nat. Commun.">
        <title>Phylogenomics reveals the evolutionary origins of lichenization in chlorophyte algae.</title>
        <authorList>
            <person name="Puginier C."/>
            <person name="Libourel C."/>
            <person name="Otte J."/>
            <person name="Skaloud P."/>
            <person name="Haon M."/>
            <person name="Grisel S."/>
            <person name="Petersen M."/>
            <person name="Berrin J.G."/>
            <person name="Delaux P.M."/>
            <person name="Dal Grande F."/>
            <person name="Keller J."/>
        </authorList>
    </citation>
    <scope>NUCLEOTIDE SEQUENCE [LARGE SCALE GENOMIC DNA]</scope>
    <source>
        <strain evidence="2 3">SAG 2145</strain>
    </source>
</reference>
<keyword evidence="3" id="KW-1185">Reference proteome</keyword>
<gene>
    <name evidence="2" type="ORF">WJX74_000856</name>
</gene>
<comment type="caution">
    <text evidence="2">The sequence shown here is derived from an EMBL/GenBank/DDBJ whole genome shotgun (WGS) entry which is preliminary data.</text>
</comment>
<dbReference type="Proteomes" id="UP001438707">
    <property type="component" value="Unassembled WGS sequence"/>
</dbReference>
<proteinExistence type="predicted"/>
<protein>
    <submittedName>
        <fullName evidence="2">Uncharacterized protein</fullName>
    </submittedName>
</protein>
<dbReference type="GO" id="GO:0017056">
    <property type="term" value="F:structural constituent of nuclear pore"/>
    <property type="evidence" value="ECO:0007669"/>
    <property type="project" value="InterPro"/>
</dbReference>
<dbReference type="InterPro" id="IPR044840">
    <property type="entry name" value="Nup188"/>
</dbReference>
<feature type="compositionally biased region" description="Basic and acidic residues" evidence="1">
    <location>
        <begin position="1008"/>
        <end position="1024"/>
    </location>
</feature>
<name>A0AAW1SBD4_9CHLO</name>
<feature type="region of interest" description="Disordered" evidence="1">
    <location>
        <begin position="1002"/>
        <end position="1050"/>
    </location>
</feature>